<protein>
    <submittedName>
        <fullName evidence="1">Uncharacterized protein</fullName>
    </submittedName>
</protein>
<accession>A0A0A2LLE7</accession>
<gene>
    <name evidence="1" type="ORF">Q763_09290</name>
</gene>
<comment type="caution">
    <text evidence="1">The sequence shown here is derived from an EMBL/GenBank/DDBJ whole genome shotgun (WGS) entry which is preliminary data.</text>
</comment>
<proteinExistence type="predicted"/>
<dbReference type="RefSeq" id="WP_035133463.1">
    <property type="nucleotide sequence ID" value="NZ_JRLV01000009.1"/>
</dbReference>
<keyword evidence="2" id="KW-1185">Reference proteome</keyword>
<organism evidence="1 2">
    <name type="scientific">Flavobacterium beibuense F44-8</name>
    <dbReference type="NCBI Taxonomy" id="1406840"/>
    <lineage>
        <taxon>Bacteria</taxon>
        <taxon>Pseudomonadati</taxon>
        <taxon>Bacteroidota</taxon>
        <taxon>Flavobacteriia</taxon>
        <taxon>Flavobacteriales</taxon>
        <taxon>Flavobacteriaceae</taxon>
        <taxon>Flavobacterium</taxon>
    </lineage>
</organism>
<dbReference type="AlphaFoldDB" id="A0A0A2LLE7"/>
<dbReference type="EMBL" id="JRLV01000009">
    <property type="protein sequence ID" value="KGO80724.1"/>
    <property type="molecule type" value="Genomic_DNA"/>
</dbReference>
<name>A0A0A2LLE7_9FLAO</name>
<dbReference type="STRING" id="1406840.Q763_09290"/>
<dbReference type="eggNOG" id="ENOG5030R3I">
    <property type="taxonomic scope" value="Bacteria"/>
</dbReference>
<dbReference type="Proteomes" id="UP000030129">
    <property type="component" value="Unassembled WGS sequence"/>
</dbReference>
<reference evidence="1 2" key="1">
    <citation type="submission" date="2013-09" db="EMBL/GenBank/DDBJ databases">
        <authorList>
            <person name="Zeng Z."/>
            <person name="Chen C."/>
        </authorList>
    </citation>
    <scope>NUCLEOTIDE SEQUENCE [LARGE SCALE GENOMIC DNA]</scope>
    <source>
        <strain evidence="1 2">F44-8</strain>
    </source>
</reference>
<evidence type="ECO:0000313" key="2">
    <source>
        <dbReference type="Proteomes" id="UP000030129"/>
    </source>
</evidence>
<sequence>MDIVFIIVFVLTLFIIISNFNSGAKAARERTPKGIKEKKQKELIKEKQKAWINDDLIYDPETGAKITLEQAQSGVWDLPSEEEKAKHEEEQKIFLNEQGIEAGHLFELLKEKGFKAKKLNDEQIEFLEQSALLTQYDDWGYTECFINNDEVVVFSPYVKLKKLHYEESQLMVWIKVNHASGHYFMEPKNTTNKLLGSFINKEDIKVENYSTYTLKKGFDVTNTKKILEKFSNQKGLQVELNNNNLLIKTLVTPNRKDFKRIEKLM</sequence>
<evidence type="ECO:0000313" key="1">
    <source>
        <dbReference type="EMBL" id="KGO80724.1"/>
    </source>
</evidence>